<dbReference type="EMBL" id="SRYB01000046">
    <property type="protein sequence ID" value="TGY75986.1"/>
    <property type="molecule type" value="Genomic_DNA"/>
</dbReference>
<sequence>MKIVLGNIGVIRWAEFGLSPFTIICGDNNSGKSYASYAFYGFLYFFNTIYRLKLPDDFIGDFINSGSAVYDVDKSLDELNLIVADACEQYSRRIYVTFAAPETMFKDSTFKIVLEKEDVRILDSYSKNFKNNSTEMVQVLKKGAGDKLHFSWISAEGSNLISNSFKSMLALVFSDVIKEVIFGKILPSVFVTSAERTGAAIFSNDIVTVSIPNDKDSAINSRYPLPIKDNVDFIRNFDFISRLSGNLCELHHDILEEFVKIAGGRYAKDSTTGNVLFEPTGSKRKYQMAQSASSVRALMDLFFYLKHVAAPGQLIIIDEPELNLHPSRQIMMARLLTMLVKFGLRVMITTHSDYIVREVNNLLLLGNHNGSKAVDEILDKYGINKGSLISHESVSVYSAKRDLIKIPGFNRRQRVDTLVESTFNPDFGFEGLLLDDTLKMVNLMQQDILLADYEN</sequence>
<keyword evidence="1" id="KW-0547">Nucleotide-binding</keyword>
<name>A0AC61RCC5_9BACT</name>
<evidence type="ECO:0000313" key="2">
    <source>
        <dbReference type="Proteomes" id="UP000306319"/>
    </source>
</evidence>
<keyword evidence="1" id="KW-0067">ATP-binding</keyword>
<reference evidence="1" key="1">
    <citation type="submission" date="2019-04" db="EMBL/GenBank/DDBJ databases">
        <title>Microbes associate with the intestines of laboratory mice.</title>
        <authorList>
            <person name="Navarre W."/>
            <person name="Wong E."/>
            <person name="Huang K."/>
            <person name="Tropini C."/>
            <person name="Ng K."/>
            <person name="Yu B."/>
        </authorList>
    </citation>
    <scope>NUCLEOTIDE SEQUENCE</scope>
    <source>
        <strain evidence="1">NM04_E33</strain>
    </source>
</reference>
<comment type="caution">
    <text evidence="1">The sequence shown here is derived from an EMBL/GenBank/DDBJ whole genome shotgun (WGS) entry which is preliminary data.</text>
</comment>
<gene>
    <name evidence="1" type="ORF">E5331_18980</name>
</gene>
<dbReference type="Proteomes" id="UP000306319">
    <property type="component" value="Unassembled WGS sequence"/>
</dbReference>
<protein>
    <submittedName>
        <fullName evidence="1">ATP-binding protein</fullName>
    </submittedName>
</protein>
<accession>A0AC61RCC5</accession>
<proteinExistence type="predicted"/>
<keyword evidence="2" id="KW-1185">Reference proteome</keyword>
<organism evidence="1 2">
    <name type="scientific">Lepagella muris</name>
    <dbReference type="NCBI Taxonomy" id="3032870"/>
    <lineage>
        <taxon>Bacteria</taxon>
        <taxon>Pseudomonadati</taxon>
        <taxon>Bacteroidota</taxon>
        <taxon>Bacteroidia</taxon>
        <taxon>Bacteroidales</taxon>
        <taxon>Muribaculaceae</taxon>
        <taxon>Lepagella</taxon>
    </lineage>
</organism>
<evidence type="ECO:0000313" key="1">
    <source>
        <dbReference type="EMBL" id="TGY75986.1"/>
    </source>
</evidence>